<sequence length="67" mass="7467">MVGRFELGSDGVSGEGYWVVAERQEKRGEVVLQVVAGKTGEWVNSARLNWEGRDRGIVWDIYIVGPC</sequence>
<accession>A0A699KUB1</accession>
<comment type="caution">
    <text evidence="1">The sequence shown here is derived from an EMBL/GenBank/DDBJ whole genome shotgun (WGS) entry which is preliminary data.</text>
</comment>
<gene>
    <name evidence="1" type="ORF">Tci_681902</name>
</gene>
<dbReference type="AlphaFoldDB" id="A0A699KUB1"/>
<dbReference type="EMBL" id="BKCJ010551787">
    <property type="protein sequence ID" value="GFB09931.1"/>
    <property type="molecule type" value="Genomic_DNA"/>
</dbReference>
<evidence type="ECO:0000313" key="1">
    <source>
        <dbReference type="EMBL" id="GFB09931.1"/>
    </source>
</evidence>
<name>A0A699KUB1_TANCI</name>
<proteinExistence type="predicted"/>
<protein>
    <submittedName>
        <fullName evidence="1">Uncharacterized protein</fullName>
    </submittedName>
</protein>
<organism evidence="1">
    <name type="scientific">Tanacetum cinerariifolium</name>
    <name type="common">Dalmatian daisy</name>
    <name type="synonym">Chrysanthemum cinerariifolium</name>
    <dbReference type="NCBI Taxonomy" id="118510"/>
    <lineage>
        <taxon>Eukaryota</taxon>
        <taxon>Viridiplantae</taxon>
        <taxon>Streptophyta</taxon>
        <taxon>Embryophyta</taxon>
        <taxon>Tracheophyta</taxon>
        <taxon>Spermatophyta</taxon>
        <taxon>Magnoliopsida</taxon>
        <taxon>eudicotyledons</taxon>
        <taxon>Gunneridae</taxon>
        <taxon>Pentapetalae</taxon>
        <taxon>asterids</taxon>
        <taxon>campanulids</taxon>
        <taxon>Asterales</taxon>
        <taxon>Asteraceae</taxon>
        <taxon>Asteroideae</taxon>
        <taxon>Anthemideae</taxon>
        <taxon>Anthemidinae</taxon>
        <taxon>Tanacetum</taxon>
    </lineage>
</organism>
<reference evidence="1" key="1">
    <citation type="journal article" date="2019" name="Sci. Rep.">
        <title>Draft genome of Tanacetum cinerariifolium, the natural source of mosquito coil.</title>
        <authorList>
            <person name="Yamashiro T."/>
            <person name="Shiraishi A."/>
            <person name="Satake H."/>
            <person name="Nakayama K."/>
        </authorList>
    </citation>
    <scope>NUCLEOTIDE SEQUENCE</scope>
</reference>
<feature type="non-terminal residue" evidence="1">
    <location>
        <position position="67"/>
    </location>
</feature>